<evidence type="ECO:0000313" key="1">
    <source>
        <dbReference type="EMBL" id="DAF91725.1"/>
    </source>
</evidence>
<protein>
    <submittedName>
        <fullName evidence="1">Uncharacterized protein</fullName>
    </submittedName>
</protein>
<proteinExistence type="predicted"/>
<reference evidence="1" key="1">
    <citation type="journal article" date="2021" name="Proc. Natl. Acad. Sci. U.S.A.">
        <title>A Catalog of Tens of Thousands of Viruses from Human Metagenomes Reveals Hidden Associations with Chronic Diseases.</title>
        <authorList>
            <person name="Tisza M.J."/>
            <person name="Buck C.B."/>
        </authorList>
    </citation>
    <scope>NUCLEOTIDE SEQUENCE</scope>
    <source>
        <strain evidence="1">Ct8Cp41</strain>
    </source>
</reference>
<sequence length="112" mass="12903">MIKIKKNCTLETTWKELRDDIKAASNPLNVGDEIDIVLKTGEKVTLVCERAGHRSATFFTKNLLEDTHCMNENWITKNGEQLSTMEAYLSKLFRLLPIDLQEVVNEPLRLLR</sequence>
<organism evidence="1">
    <name type="scientific">Siphoviridae sp. ct8Cp41</name>
    <dbReference type="NCBI Taxonomy" id="2825358"/>
    <lineage>
        <taxon>Viruses</taxon>
        <taxon>Duplodnaviria</taxon>
        <taxon>Heunggongvirae</taxon>
        <taxon>Uroviricota</taxon>
        <taxon>Caudoviricetes</taxon>
    </lineage>
</organism>
<dbReference type="EMBL" id="BK016059">
    <property type="protein sequence ID" value="DAF91725.1"/>
    <property type="molecule type" value="Genomic_DNA"/>
</dbReference>
<accession>A0A8S5UB52</accession>
<name>A0A8S5UB52_9CAUD</name>